<dbReference type="Proteomes" id="UP001155241">
    <property type="component" value="Unassembled WGS sequence"/>
</dbReference>
<dbReference type="EMBL" id="JAMXLR010000036">
    <property type="protein sequence ID" value="MCO6044299.1"/>
    <property type="molecule type" value="Genomic_DNA"/>
</dbReference>
<feature type="compositionally biased region" description="Basic and acidic residues" evidence="1">
    <location>
        <begin position="113"/>
        <end position="125"/>
    </location>
</feature>
<proteinExistence type="predicted"/>
<dbReference type="Pfam" id="PF13620">
    <property type="entry name" value="CarboxypepD_reg"/>
    <property type="match status" value="1"/>
</dbReference>
<dbReference type="AlphaFoldDB" id="A0A9X2FDG1"/>
<reference evidence="2" key="1">
    <citation type="submission" date="2022-06" db="EMBL/GenBank/DDBJ databases">
        <title>Aeoliella straminimaris, a novel planctomycete from sediments.</title>
        <authorList>
            <person name="Vitorino I.R."/>
            <person name="Lage O.M."/>
        </authorList>
    </citation>
    <scope>NUCLEOTIDE SEQUENCE</scope>
    <source>
        <strain evidence="2">ICT_H6.2</strain>
    </source>
</reference>
<dbReference type="InterPro" id="IPR013784">
    <property type="entry name" value="Carb-bd-like_fold"/>
</dbReference>
<keyword evidence="2" id="KW-0378">Hydrolase</keyword>
<evidence type="ECO:0000313" key="2">
    <source>
        <dbReference type="EMBL" id="MCO6044299.1"/>
    </source>
</evidence>
<evidence type="ECO:0000313" key="3">
    <source>
        <dbReference type="Proteomes" id="UP001155241"/>
    </source>
</evidence>
<keyword evidence="3" id="KW-1185">Reference proteome</keyword>
<evidence type="ECO:0000256" key="1">
    <source>
        <dbReference type="SAM" id="MobiDB-lite"/>
    </source>
</evidence>
<comment type="caution">
    <text evidence="2">The sequence shown here is derived from an EMBL/GenBank/DDBJ whole genome shotgun (WGS) entry which is preliminary data.</text>
</comment>
<gene>
    <name evidence="2" type="ORF">NG895_10310</name>
</gene>
<keyword evidence="2" id="KW-0645">Protease</keyword>
<dbReference type="RefSeq" id="WP_252852402.1">
    <property type="nucleotide sequence ID" value="NZ_JAMXLR010000036.1"/>
</dbReference>
<dbReference type="GO" id="GO:0030246">
    <property type="term" value="F:carbohydrate binding"/>
    <property type="evidence" value="ECO:0007669"/>
    <property type="project" value="InterPro"/>
</dbReference>
<dbReference type="SUPFAM" id="SSF49452">
    <property type="entry name" value="Starch-binding domain-like"/>
    <property type="match status" value="1"/>
</dbReference>
<name>A0A9X2FDG1_9BACT</name>
<protein>
    <submittedName>
        <fullName evidence="2">Carboxypeptidase-like regulatory domain-containing protein</fullName>
    </submittedName>
</protein>
<sequence>MTVVVLGVAIPGCGDGSTGSVEGQITRTDGAPVVNARVTARESETGSWASAVTDDQGQFELMTSESSAQIPAGEYQVSVVEDEGDWDHAAPPTIAAKYNTPTTSGLSFQLDAGEDKNLDLKLDPR</sequence>
<organism evidence="2 3">
    <name type="scientific">Aeoliella straminimaris</name>
    <dbReference type="NCBI Taxonomy" id="2954799"/>
    <lineage>
        <taxon>Bacteria</taxon>
        <taxon>Pseudomonadati</taxon>
        <taxon>Planctomycetota</taxon>
        <taxon>Planctomycetia</taxon>
        <taxon>Pirellulales</taxon>
        <taxon>Lacipirellulaceae</taxon>
        <taxon>Aeoliella</taxon>
    </lineage>
</organism>
<dbReference type="GO" id="GO:0004180">
    <property type="term" value="F:carboxypeptidase activity"/>
    <property type="evidence" value="ECO:0007669"/>
    <property type="project" value="UniProtKB-KW"/>
</dbReference>
<keyword evidence="2" id="KW-0121">Carboxypeptidase</keyword>
<feature type="region of interest" description="Disordered" evidence="1">
    <location>
        <begin position="85"/>
        <end position="125"/>
    </location>
</feature>
<accession>A0A9X2FDG1</accession>
<dbReference type="Gene3D" id="2.60.40.1120">
    <property type="entry name" value="Carboxypeptidase-like, regulatory domain"/>
    <property type="match status" value="1"/>
</dbReference>